<name>A0A923MA44_9BURK</name>
<dbReference type="RefSeq" id="WP_187083326.1">
    <property type="nucleotide sequence ID" value="NZ_JACORU010000008.1"/>
</dbReference>
<dbReference type="Gene3D" id="3.20.20.410">
    <property type="entry name" value="Protein of unknown function UPF0759"/>
    <property type="match status" value="1"/>
</dbReference>
<evidence type="ECO:0000313" key="1">
    <source>
        <dbReference type="EMBL" id="MBC5766830.1"/>
    </source>
</evidence>
<gene>
    <name evidence="1" type="ORF">H8R02_20360</name>
</gene>
<dbReference type="EMBL" id="JACORU010000008">
    <property type="protein sequence ID" value="MBC5766830.1"/>
    <property type="molecule type" value="Genomic_DNA"/>
</dbReference>
<proteinExistence type="predicted"/>
<protein>
    <submittedName>
        <fullName evidence="1">DUF72 domain-containing protein</fullName>
    </submittedName>
</protein>
<keyword evidence="2" id="KW-1185">Reference proteome</keyword>
<organism evidence="1 2">
    <name type="scientific">Ramlibacter albus</name>
    <dbReference type="NCBI Taxonomy" id="2079448"/>
    <lineage>
        <taxon>Bacteria</taxon>
        <taxon>Pseudomonadati</taxon>
        <taxon>Pseudomonadota</taxon>
        <taxon>Betaproteobacteria</taxon>
        <taxon>Burkholderiales</taxon>
        <taxon>Comamonadaceae</taxon>
        <taxon>Ramlibacter</taxon>
    </lineage>
</organism>
<dbReference type="InterPro" id="IPR002763">
    <property type="entry name" value="DUF72"/>
</dbReference>
<dbReference type="Pfam" id="PF01904">
    <property type="entry name" value="DUF72"/>
    <property type="match status" value="1"/>
</dbReference>
<comment type="caution">
    <text evidence="1">The sequence shown here is derived from an EMBL/GenBank/DDBJ whole genome shotgun (WGS) entry which is preliminary data.</text>
</comment>
<dbReference type="InterPro" id="IPR036520">
    <property type="entry name" value="UPF0759_sf"/>
</dbReference>
<accession>A0A923MA44</accession>
<sequence length="305" mass="34917">MEGNILTGSASWTDKTLIACGRFYPKEAKTAEARLRYYASQFPMVEVDSSYYALPSASNSQLWVERTPPGFVFNVKAFRAFTGHAFDPQVLPKDMQLALGSTKRSMDLEDLPREMQDELWRRFIEALAPLKAAGKLGAVHFQFSPRMRDKGWVEHCVQRMEGHLLSAEFRHRSWFEGDAIEDTIAMERDLGLVHTVVDSPQGFANCVPCVWEVTNPQLALVRLHGRNRETWNITHAKASSSRFDYWYSADELEAMVPEIEHLATQARQVHVVFNTNNEDQGQVNARLMRQLLQSGNRRRLDSRQV</sequence>
<dbReference type="Proteomes" id="UP000596827">
    <property type="component" value="Unassembled WGS sequence"/>
</dbReference>
<dbReference type="PANTHER" id="PTHR30348">
    <property type="entry name" value="UNCHARACTERIZED PROTEIN YECE"/>
    <property type="match status" value="1"/>
</dbReference>
<dbReference type="SUPFAM" id="SSF117396">
    <property type="entry name" value="TM1631-like"/>
    <property type="match status" value="1"/>
</dbReference>
<dbReference type="AlphaFoldDB" id="A0A923MA44"/>
<evidence type="ECO:0000313" key="2">
    <source>
        <dbReference type="Proteomes" id="UP000596827"/>
    </source>
</evidence>
<reference evidence="1" key="1">
    <citation type="submission" date="2020-08" db="EMBL/GenBank/DDBJ databases">
        <title>Ramlibacter sp. GTP1 16S ribosomal RNA gene genome sequencing and assembly.</title>
        <authorList>
            <person name="Kang M."/>
        </authorList>
    </citation>
    <scope>NUCLEOTIDE SEQUENCE</scope>
    <source>
        <strain evidence="1">GTP1</strain>
    </source>
</reference>
<dbReference type="PANTHER" id="PTHR30348:SF13">
    <property type="entry name" value="UPF0759 PROTEIN YUNF"/>
    <property type="match status" value="1"/>
</dbReference>